<dbReference type="PANTHER" id="PTHR43133">
    <property type="entry name" value="RNA POLYMERASE ECF-TYPE SIGMA FACTO"/>
    <property type="match status" value="1"/>
</dbReference>
<dbReference type="InterPro" id="IPR036388">
    <property type="entry name" value="WH-like_DNA-bd_sf"/>
</dbReference>
<reference evidence="7" key="1">
    <citation type="submission" date="2016-12" db="EMBL/GenBank/DDBJ databases">
        <title>Comparative genomics of four Isosphaeraceae planctomycetes: a common pool of plasmids and glycoside hydrolase genes.</title>
        <authorList>
            <person name="Ivanova A."/>
        </authorList>
    </citation>
    <scope>NUCLEOTIDE SEQUENCE [LARGE SCALE GENOMIC DNA]</scope>
    <source>
        <strain evidence="7">PX4</strain>
    </source>
</reference>
<comment type="similarity">
    <text evidence="1">Belongs to the sigma-70 factor family. ECF subfamily.</text>
</comment>
<dbReference type="Proteomes" id="UP000186309">
    <property type="component" value="Chromosome"/>
</dbReference>
<dbReference type="OrthoDB" id="6383365at2"/>
<dbReference type="GO" id="GO:0016987">
    <property type="term" value="F:sigma factor activity"/>
    <property type="evidence" value="ECO:0007669"/>
    <property type="project" value="UniProtKB-KW"/>
</dbReference>
<dbReference type="InterPro" id="IPR013324">
    <property type="entry name" value="RNA_pol_sigma_r3/r4-like"/>
</dbReference>
<keyword evidence="7" id="KW-1185">Reference proteome</keyword>
<dbReference type="SUPFAM" id="SSF88659">
    <property type="entry name" value="Sigma3 and sigma4 domains of RNA polymerase sigma factors"/>
    <property type="match status" value="1"/>
</dbReference>
<dbReference type="EMBL" id="CP019082">
    <property type="protein sequence ID" value="APW59848.1"/>
    <property type="molecule type" value="Genomic_DNA"/>
</dbReference>
<dbReference type="Gene3D" id="1.10.1740.10">
    <property type="match status" value="1"/>
</dbReference>
<dbReference type="NCBIfam" id="TIGR02937">
    <property type="entry name" value="sigma70-ECF"/>
    <property type="match status" value="1"/>
</dbReference>
<name>A0A1U7CLR6_9BACT</name>
<dbReference type="GO" id="GO:0000428">
    <property type="term" value="C:DNA-directed RNA polymerase complex"/>
    <property type="evidence" value="ECO:0007669"/>
    <property type="project" value="UniProtKB-KW"/>
</dbReference>
<organism evidence="6 7">
    <name type="scientific">Paludisphaera borealis</name>
    <dbReference type="NCBI Taxonomy" id="1387353"/>
    <lineage>
        <taxon>Bacteria</taxon>
        <taxon>Pseudomonadati</taxon>
        <taxon>Planctomycetota</taxon>
        <taxon>Planctomycetia</taxon>
        <taxon>Isosphaerales</taxon>
        <taxon>Isosphaeraceae</taxon>
        <taxon>Paludisphaera</taxon>
    </lineage>
</organism>
<dbReference type="InterPro" id="IPR007627">
    <property type="entry name" value="RNA_pol_sigma70_r2"/>
</dbReference>
<dbReference type="RefSeq" id="WP_076344078.1">
    <property type="nucleotide sequence ID" value="NZ_CP019082.1"/>
</dbReference>
<keyword evidence="4" id="KW-0804">Transcription</keyword>
<dbReference type="KEGG" id="pbor:BSF38_01307"/>
<proteinExistence type="inferred from homology"/>
<dbReference type="NCBIfam" id="TIGR02989">
    <property type="entry name" value="Sig-70_gvs1"/>
    <property type="match status" value="1"/>
</dbReference>
<feature type="domain" description="RNA polymerase sigma-70 region 2" evidence="5">
    <location>
        <begin position="13"/>
        <end position="78"/>
    </location>
</feature>
<keyword evidence="2" id="KW-0805">Transcription regulation</keyword>
<dbReference type="AlphaFoldDB" id="A0A1U7CLR6"/>
<dbReference type="InterPro" id="IPR039425">
    <property type="entry name" value="RNA_pol_sigma-70-like"/>
</dbReference>
<keyword evidence="3" id="KW-0731">Sigma factor</keyword>
<keyword evidence="6" id="KW-0240">DNA-directed RNA polymerase</keyword>
<accession>A0A1U7CLR6</accession>
<dbReference type="SUPFAM" id="SSF88946">
    <property type="entry name" value="Sigma2 domain of RNA polymerase sigma factors"/>
    <property type="match status" value="1"/>
</dbReference>
<evidence type="ECO:0000256" key="2">
    <source>
        <dbReference type="ARBA" id="ARBA00023015"/>
    </source>
</evidence>
<dbReference type="PANTHER" id="PTHR43133:SF51">
    <property type="entry name" value="RNA POLYMERASE SIGMA FACTOR"/>
    <property type="match status" value="1"/>
</dbReference>
<dbReference type="STRING" id="1387353.BSF38_01307"/>
<dbReference type="GO" id="GO:0006352">
    <property type="term" value="P:DNA-templated transcription initiation"/>
    <property type="evidence" value="ECO:0007669"/>
    <property type="project" value="InterPro"/>
</dbReference>
<gene>
    <name evidence="6" type="ORF">BSF38_01307</name>
</gene>
<evidence type="ECO:0000256" key="1">
    <source>
        <dbReference type="ARBA" id="ARBA00010641"/>
    </source>
</evidence>
<sequence length="174" mass="20508">MSDKRAEFSERLQRCQTQIFSYIYSLVRDMDDADDVFQQTGLALWRKYEQYDPTRSFVAWACGVARFEASNFLRSRSRDRLYFSDDLNILLIEAWEAVARENQEERLDALAGCVDKLRERDRELLEACYRRSVRIPQIAETWGRSPQSIHNSLKRIREALCECVRRSLVQGARA</sequence>
<evidence type="ECO:0000256" key="4">
    <source>
        <dbReference type="ARBA" id="ARBA00023163"/>
    </source>
</evidence>
<evidence type="ECO:0000313" key="6">
    <source>
        <dbReference type="EMBL" id="APW59848.1"/>
    </source>
</evidence>
<evidence type="ECO:0000313" key="7">
    <source>
        <dbReference type="Proteomes" id="UP000186309"/>
    </source>
</evidence>
<protein>
    <submittedName>
        <fullName evidence="6">DNA-directed RNA polymerase sigma-70 factor</fullName>
    </submittedName>
</protein>
<evidence type="ECO:0000256" key="3">
    <source>
        <dbReference type="ARBA" id="ARBA00023082"/>
    </source>
</evidence>
<dbReference type="InterPro" id="IPR014331">
    <property type="entry name" value="RNA_pol_sigma70_ECF_RHOBA"/>
</dbReference>
<dbReference type="InterPro" id="IPR013325">
    <property type="entry name" value="RNA_pol_sigma_r2"/>
</dbReference>
<dbReference type="Gene3D" id="1.10.10.10">
    <property type="entry name" value="Winged helix-like DNA-binding domain superfamily/Winged helix DNA-binding domain"/>
    <property type="match status" value="1"/>
</dbReference>
<dbReference type="Pfam" id="PF04542">
    <property type="entry name" value="Sigma70_r2"/>
    <property type="match status" value="1"/>
</dbReference>
<dbReference type="InterPro" id="IPR014284">
    <property type="entry name" value="RNA_pol_sigma-70_dom"/>
</dbReference>
<evidence type="ECO:0000259" key="5">
    <source>
        <dbReference type="Pfam" id="PF04542"/>
    </source>
</evidence>